<dbReference type="InterPro" id="IPR001227">
    <property type="entry name" value="Ac_transferase_dom_sf"/>
</dbReference>
<dbReference type="InterPro" id="IPR049900">
    <property type="entry name" value="PKS_mFAS_DH"/>
</dbReference>
<dbReference type="PANTHER" id="PTHR43775:SF50">
    <property type="entry name" value="HIGHLY REDUCING POLYKETIDE SYNTHASE SRDA"/>
    <property type="match status" value="1"/>
</dbReference>
<comment type="caution">
    <text evidence="9">The sequence shown here is derived from an EMBL/GenBank/DDBJ whole genome shotgun (WGS) entry which is preliminary data.</text>
</comment>
<keyword evidence="3" id="KW-0511">Multifunctional enzyme</keyword>
<dbReference type="PANTHER" id="PTHR43775">
    <property type="entry name" value="FATTY ACID SYNTHASE"/>
    <property type="match status" value="1"/>
</dbReference>
<dbReference type="Pfam" id="PF00107">
    <property type="entry name" value="ADH_zinc_N"/>
    <property type="match status" value="1"/>
</dbReference>
<dbReference type="InterPro" id="IPR014043">
    <property type="entry name" value="Acyl_transferase_dom"/>
</dbReference>
<feature type="region of interest" description="C-terminal hotdog fold" evidence="5">
    <location>
        <begin position="1006"/>
        <end position="1162"/>
    </location>
</feature>
<reference evidence="9 10" key="1">
    <citation type="submission" date="2019-03" db="EMBL/GenBank/DDBJ databases">
        <title>Draft genome sequence of Xylaria hypoxylon DSM 108379, a ubiquitous saprotrophic-parasitic fungi on hardwood.</title>
        <authorList>
            <person name="Buettner E."/>
            <person name="Leonhardt S."/>
            <person name="Gebauer A.M."/>
            <person name="Liers C."/>
            <person name="Hofrichter M."/>
            <person name="Kellner H."/>
        </authorList>
    </citation>
    <scope>NUCLEOTIDE SEQUENCE [LARGE SCALE GENOMIC DNA]</scope>
    <source>
        <strain evidence="9 10">DSM 108379</strain>
    </source>
</reference>
<organism evidence="9 10">
    <name type="scientific">Xylaria hypoxylon</name>
    <dbReference type="NCBI Taxonomy" id="37992"/>
    <lineage>
        <taxon>Eukaryota</taxon>
        <taxon>Fungi</taxon>
        <taxon>Dikarya</taxon>
        <taxon>Ascomycota</taxon>
        <taxon>Pezizomycotina</taxon>
        <taxon>Sordariomycetes</taxon>
        <taxon>Xylariomycetidae</taxon>
        <taxon>Xylariales</taxon>
        <taxon>Xylariaceae</taxon>
        <taxon>Xylaria</taxon>
    </lineage>
</organism>
<dbReference type="SMART" id="SM00826">
    <property type="entry name" value="PKS_DH"/>
    <property type="match status" value="1"/>
</dbReference>
<feature type="compositionally biased region" description="Polar residues" evidence="6">
    <location>
        <begin position="1"/>
        <end position="18"/>
    </location>
</feature>
<dbReference type="Gene3D" id="3.90.180.10">
    <property type="entry name" value="Medium-chain alcohol dehydrogenases, catalytic domain"/>
    <property type="match status" value="1"/>
</dbReference>
<evidence type="ECO:0000256" key="1">
    <source>
        <dbReference type="ARBA" id="ARBA00022450"/>
    </source>
</evidence>
<dbReference type="GO" id="GO:0006633">
    <property type="term" value="P:fatty acid biosynthetic process"/>
    <property type="evidence" value="ECO:0007669"/>
    <property type="project" value="TreeGrafter"/>
</dbReference>
<dbReference type="EMBL" id="SKBN01000269">
    <property type="protein sequence ID" value="TGJ79689.1"/>
    <property type="molecule type" value="Genomic_DNA"/>
</dbReference>
<dbReference type="InterPro" id="IPR036291">
    <property type="entry name" value="NAD(P)-bd_dom_sf"/>
</dbReference>
<dbReference type="OrthoDB" id="329835at2759"/>
<dbReference type="SUPFAM" id="SSF53901">
    <property type="entry name" value="Thiolase-like"/>
    <property type="match status" value="2"/>
</dbReference>
<proteinExistence type="predicted"/>
<evidence type="ECO:0000313" key="10">
    <source>
        <dbReference type="Proteomes" id="UP000297716"/>
    </source>
</evidence>
<dbReference type="InterPro" id="IPR032821">
    <property type="entry name" value="PKS_assoc"/>
</dbReference>
<dbReference type="InterPro" id="IPR049551">
    <property type="entry name" value="PKS_DH_C"/>
</dbReference>
<dbReference type="PROSITE" id="PS52019">
    <property type="entry name" value="PKS_MFAS_DH"/>
    <property type="match status" value="1"/>
</dbReference>
<dbReference type="SUPFAM" id="SSF51735">
    <property type="entry name" value="NAD(P)-binding Rossmann-fold domains"/>
    <property type="match status" value="1"/>
</dbReference>
<evidence type="ECO:0000259" key="7">
    <source>
        <dbReference type="PROSITE" id="PS52004"/>
    </source>
</evidence>
<dbReference type="InterPro" id="IPR020843">
    <property type="entry name" value="ER"/>
</dbReference>
<evidence type="ECO:0000256" key="6">
    <source>
        <dbReference type="SAM" id="MobiDB-lite"/>
    </source>
</evidence>
<dbReference type="Gene3D" id="3.40.47.10">
    <property type="match status" value="2"/>
</dbReference>
<evidence type="ECO:0008006" key="11">
    <source>
        <dbReference type="Google" id="ProtNLM"/>
    </source>
</evidence>
<dbReference type="InterPro" id="IPR016035">
    <property type="entry name" value="Acyl_Trfase/lysoPLipase"/>
</dbReference>
<dbReference type="GO" id="GO:0044550">
    <property type="term" value="P:secondary metabolite biosynthetic process"/>
    <property type="evidence" value="ECO:0007669"/>
    <property type="project" value="TreeGrafter"/>
</dbReference>
<dbReference type="Pfam" id="PF00698">
    <property type="entry name" value="Acyl_transf_1"/>
    <property type="match status" value="1"/>
</dbReference>
<dbReference type="InterPro" id="IPR020807">
    <property type="entry name" value="PKS_DH"/>
</dbReference>
<dbReference type="Gene3D" id="3.40.366.10">
    <property type="entry name" value="Malonyl-Coenzyme A Acyl Carrier Protein, domain 2"/>
    <property type="match status" value="1"/>
</dbReference>
<dbReference type="Proteomes" id="UP000297716">
    <property type="component" value="Unassembled WGS sequence"/>
</dbReference>
<dbReference type="SUPFAM" id="SSF52151">
    <property type="entry name" value="FabD/lysophospholipase-like"/>
    <property type="match status" value="1"/>
</dbReference>
<dbReference type="GO" id="GO:0016491">
    <property type="term" value="F:oxidoreductase activity"/>
    <property type="evidence" value="ECO:0007669"/>
    <property type="project" value="InterPro"/>
</dbReference>
<dbReference type="SMART" id="SM00829">
    <property type="entry name" value="PKS_ER"/>
    <property type="match status" value="1"/>
</dbReference>
<dbReference type="InterPro" id="IPR016036">
    <property type="entry name" value="Malonyl_transacylase_ACP-bd"/>
</dbReference>
<keyword evidence="1" id="KW-0596">Phosphopantetheine</keyword>
<keyword evidence="4" id="KW-0012">Acyltransferase</keyword>
<evidence type="ECO:0000256" key="3">
    <source>
        <dbReference type="ARBA" id="ARBA00023268"/>
    </source>
</evidence>
<dbReference type="Pfam" id="PF08240">
    <property type="entry name" value="ADH_N"/>
    <property type="match status" value="1"/>
</dbReference>
<dbReference type="Pfam" id="PF00109">
    <property type="entry name" value="ketoacyl-synt"/>
    <property type="match status" value="1"/>
</dbReference>
<feature type="active site" description="Proton acceptor; for dehydratase activity" evidence="5">
    <location>
        <position position="879"/>
    </location>
</feature>
<dbReference type="InterPro" id="IPR014030">
    <property type="entry name" value="Ketoacyl_synth_N"/>
</dbReference>
<dbReference type="InterPro" id="IPR011032">
    <property type="entry name" value="GroES-like_sf"/>
</dbReference>
<dbReference type="SMART" id="SM00827">
    <property type="entry name" value="PKS_AT"/>
    <property type="match status" value="1"/>
</dbReference>
<feature type="domain" description="PKS/mFAS DH" evidence="8">
    <location>
        <begin position="847"/>
        <end position="1162"/>
    </location>
</feature>
<dbReference type="InterPro" id="IPR016039">
    <property type="entry name" value="Thiolase-like"/>
</dbReference>
<feature type="region of interest" description="Disordered" evidence="6">
    <location>
        <begin position="1"/>
        <end position="24"/>
    </location>
</feature>
<dbReference type="Pfam" id="PF14765">
    <property type="entry name" value="PS-DH"/>
    <property type="match status" value="1"/>
</dbReference>
<dbReference type="SUPFAM" id="SSF50129">
    <property type="entry name" value="GroES-like"/>
    <property type="match status" value="1"/>
</dbReference>
<dbReference type="Pfam" id="PF21089">
    <property type="entry name" value="PKS_DH_N"/>
    <property type="match status" value="1"/>
</dbReference>
<evidence type="ECO:0000256" key="5">
    <source>
        <dbReference type="PROSITE-ProRule" id="PRU01363"/>
    </source>
</evidence>
<dbReference type="PROSITE" id="PS52004">
    <property type="entry name" value="KS3_2"/>
    <property type="match status" value="1"/>
</dbReference>
<name>A0A4Z0Y6K4_9PEZI</name>
<dbReference type="InterPro" id="IPR056501">
    <property type="entry name" value="NAD-bd_HRPKS_sdrA"/>
</dbReference>
<gene>
    <name evidence="9" type="ORF">E0Z10_g9084</name>
</gene>
<dbReference type="InterPro" id="IPR049552">
    <property type="entry name" value="PKS_DH_N"/>
</dbReference>
<dbReference type="Gene3D" id="3.40.50.720">
    <property type="entry name" value="NAD(P)-binding Rossmann-like Domain"/>
    <property type="match status" value="1"/>
</dbReference>
<keyword evidence="10" id="KW-1185">Reference proteome</keyword>
<dbReference type="InterPro" id="IPR020841">
    <property type="entry name" value="PKS_Beta-ketoAc_synthase_dom"/>
</dbReference>
<evidence type="ECO:0000313" key="9">
    <source>
        <dbReference type="EMBL" id="TGJ79689.1"/>
    </source>
</evidence>
<dbReference type="SUPFAM" id="SSF55048">
    <property type="entry name" value="Probable ACP-binding domain of malonyl-CoA ACP transacylase"/>
    <property type="match status" value="1"/>
</dbReference>
<dbReference type="InterPro" id="IPR042104">
    <property type="entry name" value="PKS_dehydratase_sf"/>
</dbReference>
<protein>
    <recommendedName>
        <fullName evidence="11">Carrier domain-containing protein</fullName>
    </recommendedName>
</protein>
<evidence type="ECO:0000256" key="2">
    <source>
        <dbReference type="ARBA" id="ARBA00022553"/>
    </source>
</evidence>
<keyword evidence="4" id="KW-0808">Transferase</keyword>
<dbReference type="SMART" id="SM00825">
    <property type="entry name" value="PKS_KS"/>
    <property type="match status" value="1"/>
</dbReference>
<dbReference type="InterPro" id="IPR013154">
    <property type="entry name" value="ADH-like_N"/>
</dbReference>
<sequence>MTSNMDGGSSYSPHQSSRVDGRNFPNGIKGQDIKLFQPGDSKDDDVVCIVGMACHLPGGIRSPSSLWDFLADGKSAQGLVPNSRFNINGFYQANSERAGVMNANGGYFLQDDIRQFENDFFGVNKLEAASMDPQQRKLLEVVFECFENSGTSMTKISGSNTGVYVGNFTIDQMLKNARDADYCNRYTATGAGIAIGANRISHVFDLHGPSDGKTPGISHPSAEFQEAVIRKAYTTAGLSLAETDYVECHGTGTATGDTVEVSAIKSCFTPRDDIPLIIGSVKAGLGHGEAASGLTSLIKVALSFENGKIPPTYGVKELNPKLQLGSSNIIVATELMDWPRNRQRASINSYGYGGANSHCILESIDSYKNRRSILNRVDLDYANNESHDQLFVFPLSTFSSKSLVSRTSQISRVIQTCRPKALESLAFTLARRDSHMRRRSFFIARGSLNGRTSLIEDKQTQAPENPTNIGPYPIAFIFTGQGAHYVGMAKELLQRPGPFRDTIENLDYALQDLPASLAPSWTLGGVLCEPVDTSSINDASRSQPLCTAIQIGLVNTLRHYGIHPAVVVGHSSGEIAAAYTAGIVTGKQAILASYYRGKSLEKLTSRGAMMVVGLSADRARRLIKDEGLVDAILIACVNSPDSMTLSGTPEAVDHLFQTTQQGHIFSRKLETGGRAYHSPMMQEVGAIYEDFLKKHCCEKLCLGSKARMYSSVEGYGEDFRALSNDTNMPKYWRDNLEKPEYHFLEIGPHSALKGPIRQILKALNLTHLPYHPTLVRGQNADISISKLMGQLYKHGHIINWNEVNNISGRNMLLSPDLPPYPWDYTAELLWSESRPSLELCQREYVRHELLGVRQLAGNDIDWTWRNVLHVDEVPWLRDHRVEAQIVFPAVGYLGMIMVAMDQINSTVKNQRDTRAATLVPEALEFRNVNISKALVLDGEKGRDSQVELHTTVSRQRISTSSSSAIWFEFQISSWNSGQATVHCIGSVRIIESLNSMGTFEVTNSCNYETWPSMQPWYEKFAKEGLRAGPQFQRLRALQTDRSRVKQQSIAVATIEPWLMDYERPRYPVHPLVIDACIQAAIFGATAGNLEELRGVMLVFIAECRIGTVAPNSSANEGIIYATVTKTGPTTQCAECTLRDPDNSTLVHLKGARMSIYTGQTEPELDDSRANLERFPCLRTQWKPDISQLRADQETEIRDYIEQSYKPSGIEISNNMVFPEVSVLIDLAGHKNPDMRVLELDGWNGPSRKHLLNRLDSDTVFSRYKSWNLGNLNSDGQVTVDDGHQGPYDLLLVPGNTSCNSQQYYTNSFLHLLGENAVIISDRTDMKHQENPSSNLFTTIKIGESGRLTLRKTEEFPLSGKQVVLVVRQPSFTLATLATRLTQYIQNVNGGGKTSCVELTDLQGVSLTQETVCIFLLEAEQPFLAKMDQIEMDLLRRATDIVTNIVWITGGSLLSKPNPDLLLANGFSRTIRIEQPSLLLSVIDIGRIKSNELYTENTCQGLLRVLLCQQSDSKDDKEFVLHNGLLHVSRFWPDEALNSAFRKRFEVGQHTPRQLSPIGSISLAHLSIDKAGIRDSMYFQQVSTPVTVPPAGFVDVTVKAVSLNAKDVYAMTGRTETRDNTISLEFSGVVEAVGPDVTHVQKGDRVIAVVPNRFNTIERVPAWLAFKMLPSEEYGVMASLPIVYASALYALHDRAKIRQGESVLIHAGSGAFGFAAITIAQRAGAVVYSTVSSSAKRNFLEQNLNIPSSHIFNSRTEEFVAGVMAATGGKGVDVVINSLVGDLMHAGWRCMANFGRFVEVGKKELSDVGRLDMDVFLRNATFTAFDLTELAYSTDEFHRNTLAR</sequence>
<dbReference type="CDD" id="cd05195">
    <property type="entry name" value="enoyl_red"/>
    <property type="match status" value="1"/>
</dbReference>
<dbReference type="CDD" id="cd00833">
    <property type="entry name" value="PKS"/>
    <property type="match status" value="1"/>
</dbReference>
<dbReference type="STRING" id="37992.A0A4Z0Y6K4"/>
<keyword evidence="2" id="KW-0597">Phosphoprotein</keyword>
<dbReference type="GO" id="GO:0004312">
    <property type="term" value="F:fatty acid synthase activity"/>
    <property type="evidence" value="ECO:0007669"/>
    <property type="project" value="TreeGrafter"/>
</dbReference>
<accession>A0A4Z0Y6K4</accession>
<dbReference type="Pfam" id="PF23114">
    <property type="entry name" value="NAD-bd_HRPKS_sdrA"/>
    <property type="match status" value="1"/>
</dbReference>
<evidence type="ECO:0000256" key="4">
    <source>
        <dbReference type="ARBA" id="ARBA00023315"/>
    </source>
</evidence>
<dbReference type="Pfam" id="PF16197">
    <property type="entry name" value="KAsynt_C_assoc"/>
    <property type="match status" value="1"/>
</dbReference>
<dbReference type="InterPro" id="IPR050091">
    <property type="entry name" value="PKS_NRPS_Biosynth_Enz"/>
</dbReference>
<feature type="active site" description="Proton donor; for dehydratase activity" evidence="5">
    <location>
        <position position="1074"/>
    </location>
</feature>
<feature type="region of interest" description="N-terminal hotdog fold" evidence="5">
    <location>
        <begin position="847"/>
        <end position="994"/>
    </location>
</feature>
<dbReference type="Gene3D" id="3.10.129.110">
    <property type="entry name" value="Polyketide synthase dehydratase"/>
    <property type="match status" value="1"/>
</dbReference>
<feature type="domain" description="Ketosynthase family 3 (KS3)" evidence="7">
    <location>
        <begin position="44"/>
        <end position="363"/>
    </location>
</feature>
<dbReference type="InterPro" id="IPR013149">
    <property type="entry name" value="ADH-like_C"/>
</dbReference>
<evidence type="ECO:0000259" key="8">
    <source>
        <dbReference type="PROSITE" id="PS52019"/>
    </source>
</evidence>